<feature type="transmembrane region" description="Helical" evidence="2">
    <location>
        <begin position="21"/>
        <end position="38"/>
    </location>
</feature>
<dbReference type="EMBL" id="LS992241">
    <property type="protein sequence ID" value="SYX86956.1"/>
    <property type="molecule type" value="Genomic_DNA"/>
</dbReference>
<evidence type="ECO:0000313" key="4">
    <source>
        <dbReference type="EMBL" id="SYX86956.1"/>
    </source>
</evidence>
<name>A0A383RKX3_PAEAL</name>
<organism evidence="4 5">
    <name type="scientific">Paenibacillus alvei</name>
    <name type="common">Bacillus alvei</name>
    <dbReference type="NCBI Taxonomy" id="44250"/>
    <lineage>
        <taxon>Bacteria</taxon>
        <taxon>Bacillati</taxon>
        <taxon>Bacillota</taxon>
        <taxon>Bacilli</taxon>
        <taxon>Bacillales</taxon>
        <taxon>Paenibacillaceae</taxon>
        <taxon>Paenibacillus</taxon>
    </lineage>
</organism>
<evidence type="ECO:0000259" key="3">
    <source>
        <dbReference type="Pfam" id="PF03816"/>
    </source>
</evidence>
<gene>
    <name evidence="4" type="ORF">PBLR_15382</name>
</gene>
<keyword evidence="2" id="KW-1133">Transmembrane helix</keyword>
<evidence type="ECO:0000256" key="1">
    <source>
        <dbReference type="ARBA" id="ARBA00006068"/>
    </source>
</evidence>
<accession>A0A383RKX3</accession>
<dbReference type="PANTHER" id="PTHR33392:SF6">
    <property type="entry name" value="POLYISOPRENYL-TEICHOIC ACID--PEPTIDOGLYCAN TEICHOIC ACID TRANSFERASE TAGU"/>
    <property type="match status" value="1"/>
</dbReference>
<comment type="similarity">
    <text evidence="1">Belongs to the LytR/CpsA/Psr (LCP) family.</text>
</comment>
<feature type="domain" description="Cell envelope-related transcriptional attenuator" evidence="3">
    <location>
        <begin position="96"/>
        <end position="240"/>
    </location>
</feature>
<dbReference type="InterPro" id="IPR050922">
    <property type="entry name" value="LytR/CpsA/Psr_CW_biosynth"/>
</dbReference>
<dbReference type="PANTHER" id="PTHR33392">
    <property type="entry name" value="POLYISOPRENYL-TEICHOIC ACID--PEPTIDOGLYCAN TEICHOIC ACID TRANSFERASE TAGU"/>
    <property type="match status" value="1"/>
</dbReference>
<dbReference type="Proteomes" id="UP000304148">
    <property type="component" value="Chromosome"/>
</dbReference>
<dbReference type="AlphaFoldDB" id="A0A383RKX3"/>
<keyword evidence="2" id="KW-0472">Membrane</keyword>
<keyword evidence="2" id="KW-0812">Transmembrane</keyword>
<proteinExistence type="inferred from homology"/>
<reference evidence="5" key="1">
    <citation type="submission" date="2018-08" db="EMBL/GenBank/DDBJ databases">
        <authorList>
            <person name="Chevrot R."/>
        </authorList>
    </citation>
    <scope>NUCLEOTIDE SEQUENCE [LARGE SCALE GENOMIC DNA]</scope>
</reference>
<evidence type="ECO:0000256" key="2">
    <source>
        <dbReference type="SAM" id="Phobius"/>
    </source>
</evidence>
<dbReference type="Gene3D" id="3.40.630.190">
    <property type="entry name" value="LCP protein"/>
    <property type="match status" value="1"/>
</dbReference>
<dbReference type="InterPro" id="IPR004474">
    <property type="entry name" value="LytR_CpsA_psr"/>
</dbReference>
<evidence type="ECO:0000313" key="5">
    <source>
        <dbReference type="Proteomes" id="UP000304148"/>
    </source>
</evidence>
<dbReference type="Pfam" id="PF03816">
    <property type="entry name" value="LytR_cpsA_psr"/>
    <property type="match status" value="1"/>
</dbReference>
<sequence length="339" mass="39024">MIASHKGRRGLRMKKNKYKKWGIALAIIAIVGLSGFIFRKQLAVLAFDMFLSGHVEETLDKSYKPIEGKEEVIRKVTEPFSVLLLGVDQRGKEIGRSDTIIYSVVRPQDNKVLLLSIPRDTYTEIIGKGFETKLNHAYAYGGAKMSMESVDNLLKHKVDHYATINFEGLKDVVNALDGVKLPITKAIVNKDPDHEKFRIEPNKPIYDGQEALYFVRYREDSDMNRTMRHRVFLNAVMQRTIEMDKIGRIPELIEIMGENFTTDMRPKYMIDLAKTMFTNDGVPSISSYMLHGDGKMIGNGWYYMVKDEDLDYIKTLLDNWLDPKTTKENLMEPRQVKED</sequence>
<dbReference type="NCBIfam" id="TIGR00350">
    <property type="entry name" value="lytR_cpsA_psr"/>
    <property type="match status" value="1"/>
</dbReference>
<protein>
    <submittedName>
        <fullName evidence="4">Cell envelope-related function transcriptional attenuator common domain-containing protein</fullName>
    </submittedName>
</protein>